<name>A0A8J2U7C1_9GAMM</name>
<protein>
    <submittedName>
        <fullName evidence="1">Cryptochrome/photolyase family protein</fullName>
    </submittedName>
</protein>
<dbReference type="Gene3D" id="1.25.40.80">
    <property type="match status" value="1"/>
</dbReference>
<gene>
    <name evidence="1" type="ORF">GCM10011369_26930</name>
</gene>
<dbReference type="Pfam" id="PF04244">
    <property type="entry name" value="DPRP"/>
    <property type="match status" value="1"/>
</dbReference>
<dbReference type="SUPFAM" id="SSF48173">
    <property type="entry name" value="Cryptochrome/photolyase FAD-binding domain"/>
    <property type="match status" value="1"/>
</dbReference>
<organism evidence="1 2">
    <name type="scientific">Neiella marina</name>
    <dbReference type="NCBI Taxonomy" id="508461"/>
    <lineage>
        <taxon>Bacteria</taxon>
        <taxon>Pseudomonadati</taxon>
        <taxon>Pseudomonadota</taxon>
        <taxon>Gammaproteobacteria</taxon>
        <taxon>Alteromonadales</taxon>
        <taxon>Echinimonadaceae</taxon>
        <taxon>Neiella</taxon>
    </lineage>
</organism>
<sequence length="518" mass="60575">MNLPVHSLRLILGDQLNASHSWFERRDDGVLYLIAELHQETGYVRHHNQKVCAFFAAMKGFAEALKKAGHRVNYLTLDDTARFESLPHLIAQYARDYNIANFDYQRPDEYRLKEQLQQLQLANGVTKRQWDTEHFMVDYDDLALYFPTDKNQRMETFYRKIRQRFDILMEGDRPVGGKWNYDVDNRAKLKPADIAEVPEPLLFSNDVSEIIERLERHQVETIGVATSQLLWPVNRQQSLQLLAHFCQHCLPRFGLFQDAMTEHGEQQWTLYHSRLSFALNSKMLSPKQVVDSALHHYQENPELISLPQIEGFVRQIIGWREFVRGIYWRRMPQYGQLNYFDASNQLPEFFWHGQTKMNCMAKAVGQSLDYAYAHHIQRLMITGNFCLLAGIDPDQVDAWYLGIYIDAIEWVELPNTRGMSQFADGGVLASKPYAASANYVHKMSDYCSSCHYDHKSKTGEQSCPLNSLYWHFMVRHRQQLSTNPRIGMIYRNWDRQSAEQQQQITARAEFCLANLDTL</sequence>
<evidence type="ECO:0000313" key="2">
    <source>
        <dbReference type="Proteomes" id="UP000619743"/>
    </source>
</evidence>
<dbReference type="AlphaFoldDB" id="A0A8J2U7C1"/>
<evidence type="ECO:0000313" key="1">
    <source>
        <dbReference type="EMBL" id="GGA83533.1"/>
    </source>
</evidence>
<dbReference type="InterPro" id="IPR007357">
    <property type="entry name" value="PhrB-like"/>
</dbReference>
<keyword evidence="2" id="KW-1185">Reference proteome</keyword>
<dbReference type="RefSeq" id="WP_087506645.1">
    <property type="nucleotide sequence ID" value="NZ_BMDX01000015.1"/>
</dbReference>
<dbReference type="OrthoDB" id="5288100at2"/>
<dbReference type="InterPro" id="IPR036134">
    <property type="entry name" value="Crypto/Photolyase_FAD-like_sf"/>
</dbReference>
<reference evidence="2" key="1">
    <citation type="journal article" date="2019" name="Int. J. Syst. Evol. Microbiol.">
        <title>The Global Catalogue of Microorganisms (GCM) 10K type strain sequencing project: providing services to taxonomists for standard genome sequencing and annotation.</title>
        <authorList>
            <consortium name="The Broad Institute Genomics Platform"/>
            <consortium name="The Broad Institute Genome Sequencing Center for Infectious Disease"/>
            <person name="Wu L."/>
            <person name="Ma J."/>
        </authorList>
    </citation>
    <scope>NUCLEOTIDE SEQUENCE [LARGE SCALE GENOMIC DNA]</scope>
    <source>
        <strain evidence="2">CGMCC 1.10130</strain>
    </source>
</reference>
<accession>A0A8J2U7C1</accession>
<comment type="caution">
    <text evidence="1">The sequence shown here is derived from an EMBL/GenBank/DDBJ whole genome shotgun (WGS) entry which is preliminary data.</text>
</comment>
<dbReference type="Gene3D" id="1.10.579.10">
    <property type="entry name" value="DNA Cyclobutane Dipyrimidine Photolyase, subunit A, domain 3"/>
    <property type="match status" value="1"/>
</dbReference>
<dbReference type="Gene3D" id="3.40.50.620">
    <property type="entry name" value="HUPs"/>
    <property type="match status" value="1"/>
</dbReference>
<dbReference type="EMBL" id="BMDX01000015">
    <property type="protein sequence ID" value="GGA83533.1"/>
    <property type="molecule type" value="Genomic_DNA"/>
</dbReference>
<dbReference type="InterPro" id="IPR052551">
    <property type="entry name" value="UV-DNA_repair_photolyase"/>
</dbReference>
<dbReference type="PANTHER" id="PTHR38657">
    <property type="entry name" value="SLR1343 PROTEIN"/>
    <property type="match status" value="1"/>
</dbReference>
<dbReference type="Proteomes" id="UP000619743">
    <property type="component" value="Unassembled WGS sequence"/>
</dbReference>
<dbReference type="InterPro" id="IPR014729">
    <property type="entry name" value="Rossmann-like_a/b/a_fold"/>
</dbReference>
<dbReference type="Gene3D" id="1.10.10.1710">
    <property type="entry name" value="Deoxyribodipyrimidine photolyase-related"/>
    <property type="match status" value="1"/>
</dbReference>
<proteinExistence type="predicted"/>
<dbReference type="PANTHER" id="PTHR38657:SF1">
    <property type="entry name" value="SLR1343 PROTEIN"/>
    <property type="match status" value="1"/>
</dbReference>